<dbReference type="SUPFAM" id="SSF46894">
    <property type="entry name" value="C-terminal effector domain of the bipartite response regulators"/>
    <property type="match status" value="1"/>
</dbReference>
<dbReference type="CDD" id="cd17535">
    <property type="entry name" value="REC_NarL-like"/>
    <property type="match status" value="1"/>
</dbReference>
<dbReference type="AlphaFoldDB" id="A0A6P2C270"/>
<dbReference type="GO" id="GO:0003677">
    <property type="term" value="F:DNA binding"/>
    <property type="evidence" value="ECO:0007669"/>
    <property type="project" value="UniProtKB-KW"/>
</dbReference>
<dbReference type="PANTHER" id="PTHR43081:SF1">
    <property type="entry name" value="ADENYLATE CYCLASE, TERMINAL-DIFFERENTIATION SPECIFIC"/>
    <property type="match status" value="1"/>
</dbReference>
<dbReference type="PROSITE" id="PS50110">
    <property type="entry name" value="RESPONSE_REGULATORY"/>
    <property type="match status" value="1"/>
</dbReference>
<sequence length="541" mass="56283">METGHAIDVFLADDNLIVREGVRALIERNTELRVVGVAADYDGVVDGCAKFEPHVLVTDVRMPPSFRREGIDAAREVRSRLPGTGVVVLSQYDDPEYAVSLLASGSAGYGYLLKDRVAEGTQLADAIRSVATGGTALDPAIVEALVRPVVAPGGLTQDEERLLGLVAEGRTIKAIAALRGIPPSVVDTAVQAVFVKLAAGVSAGDQLALNRLRQLHQAIVDREEQGETLSRLLPSGLASKLRESALSIGETERVVVTVLMSDIRSYSTIAEHADPTQLAGQLNTHRAAMNKAILGEGGTVMQFVGDAVMAVFGAPFPQADHADRAVAAAAGMHALQAEINAAWLAAGLPEFGLGLGLSTGEAAAALLGSAERLEYTLVGDTVNMSQRLQQFASAGETVISSGTRNALTTPVPLTALPPQLVKGRETPVLSFKIDPAGTPWPPEGGQPEPTQAPSAHALPAEPPAAEVPAVKPPSAGSGTGTGVAETTTPALVTAAETPNAETPRASRAAGTAEREFAPAEAPQKAEGNRKWKIWKSRSGTR</sequence>
<evidence type="ECO:0000313" key="8">
    <source>
        <dbReference type="Proteomes" id="UP000460272"/>
    </source>
</evidence>
<dbReference type="InterPro" id="IPR050697">
    <property type="entry name" value="Adenylyl/Guanylyl_Cyclase_3/4"/>
</dbReference>
<keyword evidence="3" id="KW-0597">Phosphoprotein</keyword>
<feature type="compositionally biased region" description="Basic residues" evidence="4">
    <location>
        <begin position="530"/>
        <end position="541"/>
    </location>
</feature>
<dbReference type="GO" id="GO:0006355">
    <property type="term" value="P:regulation of DNA-templated transcription"/>
    <property type="evidence" value="ECO:0007669"/>
    <property type="project" value="InterPro"/>
</dbReference>
<dbReference type="GO" id="GO:0004016">
    <property type="term" value="F:adenylate cyclase activity"/>
    <property type="evidence" value="ECO:0007669"/>
    <property type="project" value="UniProtKB-ARBA"/>
</dbReference>
<accession>A0A6P2C270</accession>
<dbReference type="SMART" id="SM00044">
    <property type="entry name" value="CYCc"/>
    <property type="match status" value="1"/>
</dbReference>
<protein>
    <submittedName>
        <fullName evidence="7">Response regulator</fullName>
    </submittedName>
</protein>
<dbReference type="SMART" id="SM00448">
    <property type="entry name" value="REC"/>
    <property type="match status" value="1"/>
</dbReference>
<dbReference type="Proteomes" id="UP000460272">
    <property type="component" value="Unassembled WGS sequence"/>
</dbReference>
<dbReference type="PANTHER" id="PTHR43081">
    <property type="entry name" value="ADENYLATE CYCLASE, TERMINAL-DIFFERENTIATION SPECIFIC-RELATED"/>
    <property type="match status" value="1"/>
</dbReference>
<dbReference type="InterPro" id="IPR029787">
    <property type="entry name" value="Nucleotide_cyclase"/>
</dbReference>
<evidence type="ECO:0000256" key="3">
    <source>
        <dbReference type="PROSITE-ProRule" id="PRU00169"/>
    </source>
</evidence>
<keyword evidence="8" id="KW-1185">Reference proteome</keyword>
<evidence type="ECO:0000256" key="1">
    <source>
        <dbReference type="ARBA" id="ARBA00005381"/>
    </source>
</evidence>
<evidence type="ECO:0000259" key="5">
    <source>
        <dbReference type="PROSITE" id="PS50110"/>
    </source>
</evidence>
<evidence type="ECO:0000256" key="2">
    <source>
        <dbReference type="ARBA" id="ARBA00023125"/>
    </source>
</evidence>
<reference evidence="7 8" key="1">
    <citation type="submission" date="2018-11" db="EMBL/GenBank/DDBJ databases">
        <title>Trebonia kvetii gen.nov., sp.nov., a novel acidophilic actinobacterium, and proposal of the new actinobacterial family Treboniaceae fam. nov.</title>
        <authorList>
            <person name="Rapoport D."/>
            <person name="Sagova-Mareckova M."/>
            <person name="Sedlacek I."/>
            <person name="Provaznik J."/>
            <person name="Kralova S."/>
            <person name="Pavlinic D."/>
            <person name="Benes V."/>
            <person name="Kopecky J."/>
        </authorList>
    </citation>
    <scope>NUCLEOTIDE SEQUENCE [LARGE SCALE GENOMIC DNA]</scope>
    <source>
        <strain evidence="7 8">15Tr583</strain>
    </source>
</reference>
<dbReference type="InterPro" id="IPR011006">
    <property type="entry name" value="CheY-like_superfamily"/>
</dbReference>
<evidence type="ECO:0000313" key="7">
    <source>
        <dbReference type="EMBL" id="TVZ05474.1"/>
    </source>
</evidence>
<dbReference type="Pfam" id="PF00072">
    <property type="entry name" value="Response_reg"/>
    <property type="match status" value="1"/>
</dbReference>
<feature type="modified residue" description="4-aspartylphosphate" evidence="3">
    <location>
        <position position="59"/>
    </location>
</feature>
<dbReference type="Pfam" id="PF00211">
    <property type="entry name" value="Guanylate_cyc"/>
    <property type="match status" value="1"/>
</dbReference>
<keyword evidence="2" id="KW-0238">DNA-binding</keyword>
<gene>
    <name evidence="7" type="ORF">EAS64_13085</name>
</gene>
<dbReference type="InterPro" id="IPR001054">
    <property type="entry name" value="A/G_cyclase"/>
</dbReference>
<feature type="domain" description="Guanylate cyclase" evidence="6">
    <location>
        <begin position="257"/>
        <end position="389"/>
    </location>
</feature>
<feature type="domain" description="Response regulatory" evidence="5">
    <location>
        <begin position="8"/>
        <end position="129"/>
    </location>
</feature>
<comment type="similarity">
    <text evidence="1">Belongs to the adenylyl cyclase class-3 family.</text>
</comment>
<dbReference type="RefSeq" id="WP_145853175.1">
    <property type="nucleotide sequence ID" value="NZ_RPFW01000002.1"/>
</dbReference>
<evidence type="ECO:0000256" key="4">
    <source>
        <dbReference type="SAM" id="MobiDB-lite"/>
    </source>
</evidence>
<dbReference type="CDD" id="cd07302">
    <property type="entry name" value="CHD"/>
    <property type="match status" value="1"/>
</dbReference>
<feature type="compositionally biased region" description="Low complexity" evidence="4">
    <location>
        <begin position="452"/>
        <end position="475"/>
    </location>
</feature>
<dbReference type="Gene3D" id="3.40.50.2300">
    <property type="match status" value="1"/>
</dbReference>
<proteinExistence type="inferred from homology"/>
<dbReference type="OrthoDB" id="5476461at2"/>
<dbReference type="GO" id="GO:0000160">
    <property type="term" value="P:phosphorelay signal transduction system"/>
    <property type="evidence" value="ECO:0007669"/>
    <property type="project" value="InterPro"/>
</dbReference>
<evidence type="ECO:0000259" key="6">
    <source>
        <dbReference type="PROSITE" id="PS50125"/>
    </source>
</evidence>
<dbReference type="InterPro" id="IPR058245">
    <property type="entry name" value="NreC/VraR/RcsB-like_REC"/>
</dbReference>
<dbReference type="InterPro" id="IPR001789">
    <property type="entry name" value="Sig_transdc_resp-reg_receiver"/>
</dbReference>
<comment type="caution">
    <text evidence="7">The sequence shown here is derived from an EMBL/GenBank/DDBJ whole genome shotgun (WGS) entry which is preliminary data.</text>
</comment>
<dbReference type="InterPro" id="IPR016032">
    <property type="entry name" value="Sig_transdc_resp-reg_C-effctor"/>
</dbReference>
<organism evidence="7 8">
    <name type="scientific">Trebonia kvetii</name>
    <dbReference type="NCBI Taxonomy" id="2480626"/>
    <lineage>
        <taxon>Bacteria</taxon>
        <taxon>Bacillati</taxon>
        <taxon>Actinomycetota</taxon>
        <taxon>Actinomycetes</taxon>
        <taxon>Streptosporangiales</taxon>
        <taxon>Treboniaceae</taxon>
        <taxon>Trebonia</taxon>
    </lineage>
</organism>
<dbReference type="SUPFAM" id="SSF55073">
    <property type="entry name" value="Nucleotide cyclase"/>
    <property type="match status" value="1"/>
</dbReference>
<name>A0A6P2C270_9ACTN</name>
<dbReference type="Gene3D" id="3.30.70.1230">
    <property type="entry name" value="Nucleotide cyclase"/>
    <property type="match status" value="1"/>
</dbReference>
<dbReference type="PROSITE" id="PS50125">
    <property type="entry name" value="GUANYLATE_CYCLASE_2"/>
    <property type="match status" value="1"/>
</dbReference>
<feature type="region of interest" description="Disordered" evidence="4">
    <location>
        <begin position="431"/>
        <end position="541"/>
    </location>
</feature>
<dbReference type="EMBL" id="RPFW01000002">
    <property type="protein sequence ID" value="TVZ05474.1"/>
    <property type="molecule type" value="Genomic_DNA"/>
</dbReference>
<dbReference type="GO" id="GO:0009190">
    <property type="term" value="P:cyclic nucleotide biosynthetic process"/>
    <property type="evidence" value="ECO:0007669"/>
    <property type="project" value="InterPro"/>
</dbReference>
<dbReference type="SUPFAM" id="SSF52172">
    <property type="entry name" value="CheY-like"/>
    <property type="match status" value="1"/>
</dbReference>